<evidence type="ECO:0000313" key="3">
    <source>
        <dbReference type="Proteomes" id="UP000316125"/>
    </source>
</evidence>
<feature type="transmembrane region" description="Helical" evidence="1">
    <location>
        <begin position="74"/>
        <end position="94"/>
    </location>
</feature>
<feature type="transmembrane region" description="Helical" evidence="1">
    <location>
        <begin position="6"/>
        <end position="30"/>
    </location>
</feature>
<dbReference type="RefSeq" id="WP_140037064.1">
    <property type="nucleotide sequence ID" value="NZ_CP041040.1"/>
</dbReference>
<feature type="transmembrane region" description="Helical" evidence="1">
    <location>
        <begin position="42"/>
        <end position="62"/>
    </location>
</feature>
<evidence type="ECO:0008006" key="4">
    <source>
        <dbReference type="Google" id="ProtNLM"/>
    </source>
</evidence>
<keyword evidence="1" id="KW-1133">Transmembrane helix</keyword>
<protein>
    <recommendedName>
        <fullName evidence="4">GAP family protein</fullName>
    </recommendedName>
</protein>
<evidence type="ECO:0000256" key="1">
    <source>
        <dbReference type="SAM" id="Phobius"/>
    </source>
</evidence>
<feature type="transmembrane region" description="Helical" evidence="1">
    <location>
        <begin position="169"/>
        <end position="193"/>
    </location>
</feature>
<sequence length="237" mass="25055">MIETIWRLAPVALGVMASPVAVMALIGILLSRDARPNGSAYLMGWTLCCGALSAISVGIFTAMDATGAYREATWVPIVHFVVGLVCLGGAIWTFSRARRVMAHVAAANVPGEEVPSPPKLPGLIRSVESYTSRRAFLLGLVIFLSPMNIALVAAAGVEIAQAEMPLSQSIPMLLGFVVAAAAPVAIPVLSVLARGDRADPMLERLRLWMLHHNGYLSAAIFAAVGVLQVFKAAQGWL</sequence>
<dbReference type="OrthoDB" id="4458129at2"/>
<evidence type="ECO:0000313" key="2">
    <source>
        <dbReference type="EMBL" id="QDE34829.1"/>
    </source>
</evidence>
<feature type="transmembrane region" description="Helical" evidence="1">
    <location>
        <begin position="214"/>
        <end position="233"/>
    </location>
</feature>
<accession>A0A4Y5YQX7</accession>
<reference evidence="2 3" key="1">
    <citation type="submission" date="2019-06" db="EMBL/GenBank/DDBJ databases">
        <title>Complete genome of Microbacterium foliorum M2.</title>
        <authorList>
            <person name="Cao G."/>
        </authorList>
    </citation>
    <scope>NUCLEOTIDE SEQUENCE [LARGE SCALE GENOMIC DNA]</scope>
    <source>
        <strain evidence="2 3">M2</strain>
    </source>
</reference>
<dbReference type="Pfam" id="PF11139">
    <property type="entry name" value="SfLAP"/>
    <property type="match status" value="1"/>
</dbReference>
<dbReference type="EMBL" id="CP041040">
    <property type="protein sequence ID" value="QDE34829.1"/>
    <property type="molecule type" value="Genomic_DNA"/>
</dbReference>
<name>A0A4Y5YQX7_9MICO</name>
<organism evidence="2 3">
    <name type="scientific">Microbacterium foliorum</name>
    <dbReference type="NCBI Taxonomy" id="104336"/>
    <lineage>
        <taxon>Bacteria</taxon>
        <taxon>Bacillati</taxon>
        <taxon>Actinomycetota</taxon>
        <taxon>Actinomycetes</taxon>
        <taxon>Micrococcales</taxon>
        <taxon>Microbacteriaceae</taxon>
        <taxon>Microbacterium</taxon>
    </lineage>
</organism>
<keyword evidence="1" id="KW-0472">Membrane</keyword>
<dbReference type="AlphaFoldDB" id="A0A4Y5YQX7"/>
<gene>
    <name evidence="2" type="ORF">FIV50_08505</name>
</gene>
<dbReference type="InterPro" id="IPR021315">
    <property type="entry name" value="Gap/Sap"/>
</dbReference>
<keyword evidence="1" id="KW-0812">Transmembrane</keyword>
<dbReference type="Proteomes" id="UP000316125">
    <property type="component" value="Chromosome"/>
</dbReference>
<proteinExistence type="predicted"/>
<feature type="transmembrane region" description="Helical" evidence="1">
    <location>
        <begin position="135"/>
        <end position="157"/>
    </location>
</feature>